<sequence length="280" mass="29683">MKHNTDNPLSSSSRTASRSASSIAEFRRLHEEEGLLFLGNAWDAASAAALEKAGFAAIGTTSYGIAQASGMRDGEEIPFDRLAAIVRDIAARVNIPVSADIEAGYASKHADIVDNALRVADAGAAGLNIEDSPKDRHGLRDVSEQARLLALLRNALDARGFGGFFVNARTDTYLMPGVSDPFEETLLRVRAYADGGADGIFVPGLSADAEIAAVASASPLPLNVMSLPGLTSVSRLQKLGVRRFSFGNAFSDLALAFLARSAKRLLRDQDTQSLYAARSE</sequence>
<dbReference type="SUPFAM" id="SSF51621">
    <property type="entry name" value="Phosphoenolpyruvate/pyruvate domain"/>
    <property type="match status" value="1"/>
</dbReference>
<gene>
    <name evidence="1" type="ORF">GCM10007362_29130</name>
</gene>
<dbReference type="EMBL" id="BMDD01000003">
    <property type="protein sequence ID" value="GGH80587.1"/>
    <property type="molecule type" value="Genomic_DNA"/>
</dbReference>
<dbReference type="InterPro" id="IPR015813">
    <property type="entry name" value="Pyrv/PenolPyrv_kinase-like_dom"/>
</dbReference>
<dbReference type="PANTHER" id="PTHR42905">
    <property type="entry name" value="PHOSPHOENOLPYRUVATE CARBOXYLASE"/>
    <property type="match status" value="1"/>
</dbReference>
<dbReference type="Proteomes" id="UP000605427">
    <property type="component" value="Unassembled WGS sequence"/>
</dbReference>
<name>A0ABQ1ZXR3_9BACL</name>
<dbReference type="Pfam" id="PF13714">
    <property type="entry name" value="PEP_mutase"/>
    <property type="match status" value="1"/>
</dbReference>
<evidence type="ECO:0000313" key="1">
    <source>
        <dbReference type="EMBL" id="GGH80587.1"/>
    </source>
</evidence>
<dbReference type="InterPro" id="IPR039556">
    <property type="entry name" value="ICL/PEPM"/>
</dbReference>
<proteinExistence type="predicted"/>
<organism evidence="1 2">
    <name type="scientific">Saccharibacillus endophyticus</name>
    <dbReference type="NCBI Taxonomy" id="2060666"/>
    <lineage>
        <taxon>Bacteria</taxon>
        <taxon>Bacillati</taxon>
        <taxon>Bacillota</taxon>
        <taxon>Bacilli</taxon>
        <taxon>Bacillales</taxon>
        <taxon>Paenibacillaceae</taxon>
        <taxon>Saccharibacillus</taxon>
    </lineage>
</organism>
<dbReference type="Gene3D" id="3.20.20.60">
    <property type="entry name" value="Phosphoenolpyruvate-binding domains"/>
    <property type="match status" value="1"/>
</dbReference>
<dbReference type="PANTHER" id="PTHR42905:SF16">
    <property type="entry name" value="CARBOXYPHOSPHONOENOLPYRUVATE PHOSPHONOMUTASE-LIKE PROTEIN (AFU_ORTHOLOGUE AFUA_5G07230)"/>
    <property type="match status" value="1"/>
</dbReference>
<keyword evidence="2" id="KW-1185">Reference proteome</keyword>
<evidence type="ECO:0000313" key="2">
    <source>
        <dbReference type="Proteomes" id="UP000605427"/>
    </source>
</evidence>
<protein>
    <submittedName>
        <fullName evidence="1">Carboxyvinyl-carboxyphosphonate phosphorylmutase</fullName>
    </submittedName>
</protein>
<reference evidence="2" key="1">
    <citation type="journal article" date="2019" name="Int. J. Syst. Evol. Microbiol.">
        <title>The Global Catalogue of Microorganisms (GCM) 10K type strain sequencing project: providing services to taxonomists for standard genome sequencing and annotation.</title>
        <authorList>
            <consortium name="The Broad Institute Genomics Platform"/>
            <consortium name="The Broad Institute Genome Sequencing Center for Infectious Disease"/>
            <person name="Wu L."/>
            <person name="Ma J."/>
        </authorList>
    </citation>
    <scope>NUCLEOTIDE SEQUENCE [LARGE SCALE GENOMIC DNA]</scope>
    <source>
        <strain evidence="2">CCM 8702</strain>
    </source>
</reference>
<comment type="caution">
    <text evidence="1">The sequence shown here is derived from an EMBL/GenBank/DDBJ whole genome shotgun (WGS) entry which is preliminary data.</text>
</comment>
<dbReference type="RefSeq" id="WP_172244724.1">
    <property type="nucleotide sequence ID" value="NZ_BMDD01000003.1"/>
</dbReference>
<dbReference type="InterPro" id="IPR040442">
    <property type="entry name" value="Pyrv_kinase-like_dom_sf"/>
</dbReference>
<accession>A0ABQ1ZXR3</accession>
<dbReference type="CDD" id="cd00377">
    <property type="entry name" value="ICL_PEPM"/>
    <property type="match status" value="1"/>
</dbReference>